<dbReference type="STRING" id="880072.Desac_1745"/>
<dbReference type="AlphaFoldDB" id="F2ND11"/>
<dbReference type="PROSITE" id="PS51831">
    <property type="entry name" value="HD"/>
    <property type="match status" value="1"/>
</dbReference>
<evidence type="ECO:0000259" key="1">
    <source>
        <dbReference type="PROSITE" id="PS51831"/>
    </source>
</evidence>
<keyword evidence="3" id="KW-1185">Reference proteome</keyword>
<dbReference type="InterPro" id="IPR006675">
    <property type="entry name" value="HDIG_dom"/>
</dbReference>
<dbReference type="HOGENOM" id="CLU_087303_0_0_7"/>
<dbReference type="GO" id="GO:0016787">
    <property type="term" value="F:hydrolase activity"/>
    <property type="evidence" value="ECO:0007669"/>
    <property type="project" value="UniProtKB-KW"/>
</dbReference>
<sequence>MHDLPAGYDFRTYERWFLDFTQGYLQGSDFDTANIRIKINHTLRVLGFARQITKNLDLTPVLQEMAHLAALFHDIGRFPQYARYKTYNDKVSVNHATEGVRTMKQHGVLAGFPPQSQHLILGAIALHNRRFLPNQLPVKVRLLTQIVRDADKLDIFAVMLAHFDPRIPYNKVVNLELKPDPDNYTPAILEKVQARQSVNYQHLTWVNDFKLMLCSWLYDLNYPVSQGIAREKGYLDKLLEYLPKTPEFEHLGRQLRQTLQDDLDR</sequence>
<dbReference type="InterPro" id="IPR003607">
    <property type="entry name" value="HD/PDEase_dom"/>
</dbReference>
<gene>
    <name evidence="2" type="ordered locus">Desac_1745</name>
</gene>
<reference evidence="3" key="2">
    <citation type="submission" date="2011-03" db="EMBL/GenBank/DDBJ databases">
        <title>The complete genome of Desulfobacca acetoxidans DSM 11109.</title>
        <authorList>
            <consortium name="US DOE Joint Genome Institute (JGI-PGF)"/>
            <person name="Lucas S."/>
            <person name="Copeland A."/>
            <person name="Lapidus A."/>
            <person name="Bruce D."/>
            <person name="Goodwin L."/>
            <person name="Pitluck S."/>
            <person name="Peters L."/>
            <person name="Kyrpides N."/>
            <person name="Mavromatis K."/>
            <person name="Ivanova N."/>
            <person name="Ovchinnikova G."/>
            <person name="Teshima H."/>
            <person name="Detter J.C."/>
            <person name="Han C."/>
            <person name="Land M."/>
            <person name="Hauser L."/>
            <person name="Markowitz V."/>
            <person name="Cheng J.-F."/>
            <person name="Hugenholtz P."/>
            <person name="Woyke T."/>
            <person name="Wu D."/>
            <person name="Spring S."/>
            <person name="Schueler E."/>
            <person name="Brambilla E."/>
            <person name="Klenk H.-P."/>
            <person name="Eisen J.A."/>
        </authorList>
    </citation>
    <scope>NUCLEOTIDE SEQUENCE [LARGE SCALE GENOMIC DNA]</scope>
    <source>
        <strain evidence="3">ATCC 700848 / DSM 11109 / ASRB2</strain>
    </source>
</reference>
<dbReference type="Gene3D" id="1.10.3210.10">
    <property type="entry name" value="Hypothetical protein af1432"/>
    <property type="match status" value="1"/>
</dbReference>
<dbReference type="NCBIfam" id="TIGR00277">
    <property type="entry name" value="HDIG"/>
    <property type="match status" value="1"/>
</dbReference>
<accession>F2ND11</accession>
<dbReference type="OrthoDB" id="9797344at2"/>
<name>F2ND11_DESAR</name>
<keyword evidence="2" id="KW-0378">Hydrolase</keyword>
<organism evidence="2 3">
    <name type="scientific">Desulfobacca acetoxidans (strain ATCC 700848 / DSM 11109 / ASRB2)</name>
    <dbReference type="NCBI Taxonomy" id="880072"/>
    <lineage>
        <taxon>Bacteria</taxon>
        <taxon>Pseudomonadati</taxon>
        <taxon>Thermodesulfobacteriota</taxon>
        <taxon>Desulfobaccia</taxon>
        <taxon>Desulfobaccales</taxon>
        <taxon>Desulfobaccaceae</taxon>
        <taxon>Desulfobacca</taxon>
    </lineage>
</organism>
<dbReference type="RefSeq" id="WP_013706695.1">
    <property type="nucleotide sequence ID" value="NC_015388.1"/>
</dbReference>
<reference evidence="2 3" key="1">
    <citation type="journal article" date="2011" name="Stand. Genomic Sci.">
        <title>Complete genome sequence of the acetate-degrading sulfate reducer Desulfobacca acetoxidans type strain (ASRB2).</title>
        <authorList>
            <person name="Goker M."/>
            <person name="Teshima H."/>
            <person name="Lapidus A."/>
            <person name="Nolan M."/>
            <person name="Lucas S."/>
            <person name="Hammon N."/>
            <person name="Deshpande S."/>
            <person name="Cheng J.F."/>
            <person name="Tapia R."/>
            <person name="Han C."/>
            <person name="Goodwin L."/>
            <person name="Pitluck S."/>
            <person name="Huntemann M."/>
            <person name="Liolios K."/>
            <person name="Ivanova N."/>
            <person name="Pagani I."/>
            <person name="Mavromatis K."/>
            <person name="Ovchinikova G."/>
            <person name="Pati A."/>
            <person name="Chen A."/>
            <person name="Palaniappan K."/>
            <person name="Land M."/>
            <person name="Hauser L."/>
            <person name="Brambilla E.M."/>
            <person name="Rohde M."/>
            <person name="Spring S."/>
            <person name="Detter J.C."/>
            <person name="Woyke T."/>
            <person name="Bristow J."/>
            <person name="Eisen J.A."/>
            <person name="Markowitz V."/>
            <person name="Hugenholtz P."/>
            <person name="Kyrpides N.C."/>
            <person name="Klenk H.P."/>
        </authorList>
    </citation>
    <scope>NUCLEOTIDE SEQUENCE [LARGE SCALE GENOMIC DNA]</scope>
    <source>
        <strain evidence="3">ATCC 700848 / DSM 11109 / ASRB2</strain>
    </source>
</reference>
<evidence type="ECO:0000313" key="2">
    <source>
        <dbReference type="EMBL" id="AEB09585.1"/>
    </source>
</evidence>
<dbReference type="Proteomes" id="UP000000483">
    <property type="component" value="Chromosome"/>
</dbReference>
<evidence type="ECO:0000313" key="3">
    <source>
        <dbReference type="Proteomes" id="UP000000483"/>
    </source>
</evidence>
<dbReference type="EMBL" id="CP002629">
    <property type="protein sequence ID" value="AEB09585.1"/>
    <property type="molecule type" value="Genomic_DNA"/>
</dbReference>
<dbReference type="CDD" id="cd00077">
    <property type="entry name" value="HDc"/>
    <property type="match status" value="1"/>
</dbReference>
<feature type="domain" description="HD" evidence="1">
    <location>
        <begin position="38"/>
        <end position="156"/>
    </location>
</feature>
<protein>
    <submittedName>
        <fullName evidence="2">Metal-dependent phosphohydrolase HD sub domain protein</fullName>
    </submittedName>
</protein>
<proteinExistence type="predicted"/>
<dbReference type="InterPro" id="IPR006674">
    <property type="entry name" value="HD_domain"/>
</dbReference>
<dbReference type="Pfam" id="PF01966">
    <property type="entry name" value="HD"/>
    <property type="match status" value="1"/>
</dbReference>
<dbReference type="KEGG" id="dao:Desac_1745"/>
<dbReference type="eggNOG" id="COG1418">
    <property type="taxonomic scope" value="Bacteria"/>
</dbReference>
<dbReference type="SUPFAM" id="SSF109604">
    <property type="entry name" value="HD-domain/PDEase-like"/>
    <property type="match status" value="1"/>
</dbReference>